<keyword evidence="2" id="KW-0812">Transmembrane</keyword>
<accession>A0ABS1SCY2</accession>
<dbReference type="Proteomes" id="UP001645859">
    <property type="component" value="Unassembled WGS sequence"/>
</dbReference>
<evidence type="ECO:0000256" key="2">
    <source>
        <dbReference type="SAM" id="Phobius"/>
    </source>
</evidence>
<dbReference type="EMBL" id="QYAC01000001">
    <property type="protein sequence ID" value="MBL3677776.1"/>
    <property type="molecule type" value="Genomic_DNA"/>
</dbReference>
<sequence>MNDAVPVGTFWFTLALINAGLAEQKGRSRLAWFVVSLFFGPIATALIVVWERPDSTAETWGDTIARYRMAKRAERRAKRDAEVPAGSRNQNTGQ</sequence>
<gene>
    <name evidence="3" type="ORF">D3230_00430</name>
</gene>
<evidence type="ECO:0000313" key="3">
    <source>
        <dbReference type="EMBL" id="MBL3677776.1"/>
    </source>
</evidence>
<dbReference type="RefSeq" id="WP_202343052.1">
    <property type="nucleotide sequence ID" value="NZ_BAAAPI010000009.1"/>
</dbReference>
<feature type="transmembrane region" description="Helical" evidence="2">
    <location>
        <begin position="32"/>
        <end position="50"/>
    </location>
</feature>
<comment type="caution">
    <text evidence="3">The sequence shown here is derived from an EMBL/GenBank/DDBJ whole genome shotgun (WGS) entry which is preliminary data.</text>
</comment>
<evidence type="ECO:0000313" key="4">
    <source>
        <dbReference type="Proteomes" id="UP001645859"/>
    </source>
</evidence>
<keyword evidence="2" id="KW-0472">Membrane</keyword>
<feature type="region of interest" description="Disordered" evidence="1">
    <location>
        <begin position="75"/>
        <end position="94"/>
    </location>
</feature>
<evidence type="ECO:0000256" key="1">
    <source>
        <dbReference type="SAM" id="MobiDB-lite"/>
    </source>
</evidence>
<keyword evidence="2" id="KW-1133">Transmembrane helix</keyword>
<proteinExistence type="predicted"/>
<keyword evidence="4" id="KW-1185">Reference proteome</keyword>
<name>A0ABS1SCY2_9MICO</name>
<protein>
    <submittedName>
        <fullName evidence="3">Uncharacterized protein</fullName>
    </submittedName>
</protein>
<organism evidence="3 4">
    <name type="scientific">Leucobacter chromiireducens subsp. solipictus</name>
    <dbReference type="NCBI Taxonomy" id="398235"/>
    <lineage>
        <taxon>Bacteria</taxon>
        <taxon>Bacillati</taxon>
        <taxon>Actinomycetota</taxon>
        <taxon>Actinomycetes</taxon>
        <taxon>Micrococcales</taxon>
        <taxon>Microbacteriaceae</taxon>
        <taxon>Leucobacter</taxon>
    </lineage>
</organism>
<reference evidence="3 4" key="1">
    <citation type="submission" date="2018-09" db="EMBL/GenBank/DDBJ databases">
        <title>Comparative genomics of Leucobacter spp.</title>
        <authorList>
            <person name="Reis A.C."/>
            <person name="Kolvenbach B.A."/>
            <person name="Corvini P.F.X."/>
            <person name="Nunes O.C."/>
        </authorList>
    </citation>
    <scope>NUCLEOTIDE SEQUENCE [LARGE SCALE GENOMIC DNA]</scope>
    <source>
        <strain evidence="3 4">TAN 31504</strain>
    </source>
</reference>